<dbReference type="AlphaFoldDB" id="A0AAV1UX78"/>
<gene>
    <name evidence="1" type="ORF">PM001_LOCUS24370</name>
</gene>
<comment type="caution">
    <text evidence="1">The sequence shown here is derived from an EMBL/GenBank/DDBJ whole genome shotgun (WGS) entry which is preliminary data.</text>
</comment>
<accession>A0AAV1UX78</accession>
<sequence length="52" mass="6425">MRSREEVEEGETEVKKRIKWGADEETRREKHDEKETRRSICRPEWLALRNLQ</sequence>
<name>A0AAV1UX78_9STRA</name>
<protein>
    <submittedName>
        <fullName evidence="1">Uncharacterized protein</fullName>
    </submittedName>
</protein>
<dbReference type="Proteomes" id="UP001162060">
    <property type="component" value="Unassembled WGS sequence"/>
</dbReference>
<reference evidence="1" key="1">
    <citation type="submission" date="2024-01" db="EMBL/GenBank/DDBJ databases">
        <authorList>
            <person name="Webb A."/>
        </authorList>
    </citation>
    <scope>NUCLEOTIDE SEQUENCE</scope>
    <source>
        <strain evidence="1">Pm1</strain>
    </source>
</reference>
<organism evidence="1 2">
    <name type="scientific">Peronospora matthiolae</name>
    <dbReference type="NCBI Taxonomy" id="2874970"/>
    <lineage>
        <taxon>Eukaryota</taxon>
        <taxon>Sar</taxon>
        <taxon>Stramenopiles</taxon>
        <taxon>Oomycota</taxon>
        <taxon>Peronosporomycetes</taxon>
        <taxon>Peronosporales</taxon>
        <taxon>Peronosporaceae</taxon>
        <taxon>Peronospora</taxon>
    </lineage>
</organism>
<evidence type="ECO:0000313" key="2">
    <source>
        <dbReference type="Proteomes" id="UP001162060"/>
    </source>
</evidence>
<proteinExistence type="predicted"/>
<evidence type="ECO:0000313" key="1">
    <source>
        <dbReference type="EMBL" id="CAK7939220.1"/>
    </source>
</evidence>
<dbReference type="EMBL" id="CAKLBY020000242">
    <property type="protein sequence ID" value="CAK7939220.1"/>
    <property type="molecule type" value="Genomic_DNA"/>
</dbReference>